<name>A0A432VUJ5_9GAMM</name>
<accession>A0A432VUJ5</accession>
<dbReference type="Proteomes" id="UP000288212">
    <property type="component" value="Unassembled WGS sequence"/>
</dbReference>
<sequence length="169" mass="19276">MKSGKLLIIGISVIAAAFAYFIFGNSEQASTSDLIEAEFAKLSPPQGLSSATAEHYMLSRDFDNLFEFARQIDRNSKSYEVEAKYQDIFRDSEQLHRNDVYLEDFTCNNRVCFAKMGYHDRDDIELFMNDVFFREGRGFAGIIARAVSIDGVNQMRIIFDYTDGSLILD</sequence>
<dbReference type="EMBL" id="PIPI01000003">
    <property type="protein sequence ID" value="RUO20189.1"/>
    <property type="molecule type" value="Genomic_DNA"/>
</dbReference>
<organism evidence="1 2">
    <name type="scientific">Aliidiomarina haloalkalitolerans</name>
    <dbReference type="NCBI Taxonomy" id="859059"/>
    <lineage>
        <taxon>Bacteria</taxon>
        <taxon>Pseudomonadati</taxon>
        <taxon>Pseudomonadota</taxon>
        <taxon>Gammaproteobacteria</taxon>
        <taxon>Alteromonadales</taxon>
        <taxon>Idiomarinaceae</taxon>
        <taxon>Aliidiomarina</taxon>
    </lineage>
</organism>
<gene>
    <name evidence="1" type="ORF">CWE06_06065</name>
</gene>
<dbReference type="OrthoDB" id="9839767at2"/>
<proteinExistence type="predicted"/>
<reference evidence="1 2" key="1">
    <citation type="journal article" date="2011" name="Front. Microbiol.">
        <title>Genomic signatures of strain selection and enhancement in Bacillus atrophaeus var. globigii, a historical biowarfare simulant.</title>
        <authorList>
            <person name="Gibbons H.S."/>
            <person name="Broomall S.M."/>
            <person name="McNew L.A."/>
            <person name="Daligault H."/>
            <person name="Chapman C."/>
            <person name="Bruce D."/>
            <person name="Karavis M."/>
            <person name="Krepps M."/>
            <person name="McGregor P.A."/>
            <person name="Hong C."/>
            <person name="Park K.H."/>
            <person name="Akmal A."/>
            <person name="Feldman A."/>
            <person name="Lin J.S."/>
            <person name="Chang W.E."/>
            <person name="Higgs B.W."/>
            <person name="Demirev P."/>
            <person name="Lindquist J."/>
            <person name="Liem A."/>
            <person name="Fochler E."/>
            <person name="Read T.D."/>
            <person name="Tapia R."/>
            <person name="Johnson S."/>
            <person name="Bishop-Lilly K.A."/>
            <person name="Detter C."/>
            <person name="Han C."/>
            <person name="Sozhamannan S."/>
            <person name="Rosenzweig C.N."/>
            <person name="Skowronski E.W."/>
        </authorList>
    </citation>
    <scope>NUCLEOTIDE SEQUENCE [LARGE SCALE GENOMIC DNA]</scope>
    <source>
        <strain evidence="1 2">AK5</strain>
    </source>
</reference>
<protein>
    <submittedName>
        <fullName evidence="1">Uncharacterized protein</fullName>
    </submittedName>
</protein>
<comment type="caution">
    <text evidence="1">The sequence shown here is derived from an EMBL/GenBank/DDBJ whole genome shotgun (WGS) entry which is preliminary data.</text>
</comment>
<dbReference type="AlphaFoldDB" id="A0A432VUJ5"/>
<keyword evidence="2" id="KW-1185">Reference proteome</keyword>
<evidence type="ECO:0000313" key="2">
    <source>
        <dbReference type="Proteomes" id="UP000288212"/>
    </source>
</evidence>
<dbReference type="RefSeq" id="WP_126792193.1">
    <property type="nucleotide sequence ID" value="NZ_PIPI01000003.1"/>
</dbReference>
<evidence type="ECO:0000313" key="1">
    <source>
        <dbReference type="EMBL" id="RUO20189.1"/>
    </source>
</evidence>